<dbReference type="GO" id="GO:0005886">
    <property type="term" value="C:plasma membrane"/>
    <property type="evidence" value="ECO:0007669"/>
    <property type="project" value="UniProtKB-SubCell"/>
</dbReference>
<reference evidence="17" key="2">
    <citation type="journal article" date="2023" name="Biology">
        <title>Prokaryotic Life Associated with Coal-Fire Gas Vents Revealed by Metagenomics.</title>
        <authorList>
            <person name="Kadnikov V.V."/>
            <person name="Mardanov A.V."/>
            <person name="Beletsky A.V."/>
            <person name="Karnachuk O.V."/>
            <person name="Ravin N.V."/>
        </authorList>
    </citation>
    <scope>NUCLEOTIDE SEQUENCE</scope>
    <source>
        <strain evidence="17">Bu02</strain>
    </source>
</reference>
<dbReference type="Gene3D" id="1.20.1110.10">
    <property type="entry name" value="Calcium-transporting ATPase, transmembrane domain"/>
    <property type="match status" value="2"/>
</dbReference>
<organism evidence="17">
    <name type="scientific">Candidatus Fermentithermobacillus carboniphilus</name>
    <dbReference type="NCBI Taxonomy" id="3085328"/>
    <lineage>
        <taxon>Bacteria</taxon>
        <taxon>Bacillati</taxon>
        <taxon>Bacillota</taxon>
        <taxon>Candidatus Fermentithermobacillia</taxon>
        <taxon>Candidatus Fermentithermobacillales</taxon>
        <taxon>Candidatus Fermentithermobacillaceae</taxon>
        <taxon>Candidatus Fermentithermobacillus</taxon>
    </lineage>
</organism>
<feature type="transmembrane region" description="Helical" evidence="15">
    <location>
        <begin position="920"/>
        <end position="938"/>
    </location>
</feature>
<gene>
    <name evidence="17" type="ORF">IMF26_08785</name>
</gene>
<dbReference type="GO" id="GO:0016887">
    <property type="term" value="F:ATP hydrolysis activity"/>
    <property type="evidence" value="ECO:0007669"/>
    <property type="project" value="InterPro"/>
</dbReference>
<keyword evidence="7" id="KW-0479">Metal-binding</keyword>
<dbReference type="Gene3D" id="2.70.150.10">
    <property type="entry name" value="Calcium-transporting ATPase, cytoplasmic transduction domain A"/>
    <property type="match status" value="1"/>
</dbReference>
<evidence type="ECO:0000313" key="17">
    <source>
        <dbReference type="EMBL" id="QUL98135.1"/>
    </source>
</evidence>
<dbReference type="InterPro" id="IPR004014">
    <property type="entry name" value="ATPase_P-typ_cation-transptr_N"/>
</dbReference>
<evidence type="ECO:0000256" key="1">
    <source>
        <dbReference type="ARBA" id="ARBA00004651"/>
    </source>
</evidence>
<dbReference type="Pfam" id="PF08282">
    <property type="entry name" value="Hydrolase_3"/>
    <property type="match status" value="1"/>
</dbReference>
<comment type="similarity">
    <text evidence="2">Belongs to the cation transport ATPase (P-type) (TC 3.A.3) family. Type IIA subfamily.</text>
</comment>
<name>A0AAT9LAI2_9FIRM</name>
<feature type="transmembrane region" description="Helical" evidence="15">
    <location>
        <begin position="815"/>
        <end position="834"/>
    </location>
</feature>
<dbReference type="Gene3D" id="3.40.50.1000">
    <property type="entry name" value="HAD superfamily/HAD-like"/>
    <property type="match status" value="2"/>
</dbReference>
<dbReference type="InterPro" id="IPR023298">
    <property type="entry name" value="ATPase_P-typ_TM_dom_sf"/>
</dbReference>
<dbReference type="FunFam" id="3.40.50.1000:FF:000028">
    <property type="entry name" value="Calcium-transporting P-type ATPase, putative"/>
    <property type="match status" value="1"/>
</dbReference>
<dbReference type="InterPro" id="IPR036412">
    <property type="entry name" value="HAD-like_sf"/>
</dbReference>
<evidence type="ECO:0000256" key="7">
    <source>
        <dbReference type="ARBA" id="ARBA00022723"/>
    </source>
</evidence>
<evidence type="ECO:0000256" key="12">
    <source>
        <dbReference type="ARBA" id="ARBA00022989"/>
    </source>
</evidence>
<dbReference type="PRINTS" id="PR00119">
    <property type="entry name" value="CATATPASE"/>
</dbReference>
<keyword evidence="5" id="KW-0813">Transport</keyword>
<keyword evidence="5" id="KW-0106">Calcium</keyword>
<dbReference type="GO" id="GO:0046872">
    <property type="term" value="F:metal ion binding"/>
    <property type="evidence" value="ECO:0007669"/>
    <property type="project" value="UniProtKB-KW"/>
</dbReference>
<dbReference type="EMBL" id="CP062796">
    <property type="protein sequence ID" value="QUL98135.1"/>
    <property type="molecule type" value="Genomic_DNA"/>
</dbReference>
<keyword evidence="9" id="KW-0067">ATP-binding</keyword>
<dbReference type="SUPFAM" id="SSF81660">
    <property type="entry name" value="Metal cation-transporting ATPase, ATP-binding domain N"/>
    <property type="match status" value="1"/>
</dbReference>
<dbReference type="Gene3D" id="3.40.1110.10">
    <property type="entry name" value="Calcium-transporting ATPase, cytoplasmic domain N"/>
    <property type="match status" value="2"/>
</dbReference>
<sequence length="946" mass="100703">MSEVRGNEHAEPLQEVLSRWGTDAREGLSSTEVKRRAEIYGGNVLERPPEPGLLRRFMAQFSDFLVIILILAALVSGLLGETLDAAVISIIVLLNAVIGLIQEGKAEQALKSLEKLSAPNARVLRHGVPAVIPASEVVPGDIILLEAGDRIPADVRLIETHTFRCDESALTGESVPVDKDASVVLPVEADLAERRNMAYAGTVVTQGRARGVVVATGMRTEVGKIAGALKSVVREKTPLQKSLTTLGKVLGIIVLAISFGIFVLGIARGERPLDMFLVAVSLAVAAIPEGLPAVVTVVLAIGIKKMAAQNAIVKKLPAVETLGSTTVICSDKTGTITQNEMTVVAAYAGGKFFYKENIPEEILGRFQAEGFAEPDPFPGSLPLTVPGVTFGTGEMGSSADPPVPAIPSRAEQDLSFTLFGAALASDAVILDSGTQVSGNSVNATPNNGYHNRSKDTIHKDIIGDPTEVALVAAALEAGFNKSKLEKRFPRVGEIPFDSVRKRMTTVHSLPGGRHLILVKGAPEMVLASCLYNHETFQAFNRANLIMAEHGLRVIAVAYRILGALPDRISEDLETDLVPTGLLGMIDPPRPGVAEAVARCKEAGIMPIMITGDNPVTALAIARMVGIAGQNDRCMSGQELASIDTEALASKVKEIRVYGRVSPDHKVKIVDAFKIRGEVVAMTGDGVNDAPALKRADIGVSMGITGTDVAKEAADMVLADDNFATIVTAVAEGRTIYSNIAKFVVYLLSCNMGEIVAVTGSMLMRLPLILQPVQILWLNLVTDGFPALALGFEPGEPDAMKRPPRPPSEPLLTGRRWSTILIQAFLIGAATVGVFLHGMRAGSDGDYSRTLAFVTLGFAELLRAFTARSETKSVFSTGLFRNTFMNAGVLISFALILLVVEVPVLSAVFSTVNLSARDWGVAFLYGLIPATGNEIAKFIRRRRETIS</sequence>
<feature type="transmembrane region" description="Helical" evidence="15">
    <location>
        <begin position="742"/>
        <end position="762"/>
    </location>
</feature>
<dbReference type="PRINTS" id="PR00120">
    <property type="entry name" value="HATPASE"/>
</dbReference>
<dbReference type="InterPro" id="IPR023299">
    <property type="entry name" value="ATPase_P-typ_cyto_dom_N"/>
</dbReference>
<dbReference type="GO" id="GO:0005524">
    <property type="term" value="F:ATP binding"/>
    <property type="evidence" value="ECO:0007669"/>
    <property type="project" value="UniProtKB-KW"/>
</dbReference>
<evidence type="ECO:0000256" key="2">
    <source>
        <dbReference type="ARBA" id="ARBA00005675"/>
    </source>
</evidence>
<evidence type="ECO:0000256" key="3">
    <source>
        <dbReference type="ARBA" id="ARBA00012790"/>
    </source>
</evidence>
<keyword evidence="12 15" id="KW-1133">Transmembrane helix</keyword>
<evidence type="ECO:0000256" key="4">
    <source>
        <dbReference type="ARBA" id="ARBA00022475"/>
    </source>
</evidence>
<evidence type="ECO:0000256" key="14">
    <source>
        <dbReference type="ARBA" id="ARBA00048694"/>
    </source>
</evidence>
<dbReference type="GO" id="GO:0140352">
    <property type="term" value="P:export from cell"/>
    <property type="evidence" value="ECO:0007669"/>
    <property type="project" value="UniProtKB-ARBA"/>
</dbReference>
<dbReference type="Pfam" id="PF00122">
    <property type="entry name" value="E1-E2_ATPase"/>
    <property type="match status" value="1"/>
</dbReference>
<dbReference type="NCBIfam" id="TIGR01494">
    <property type="entry name" value="ATPase_P-type"/>
    <property type="match status" value="2"/>
</dbReference>
<proteinExistence type="inferred from homology"/>
<dbReference type="EC" id="7.2.2.10" evidence="3"/>
<evidence type="ECO:0000256" key="9">
    <source>
        <dbReference type="ARBA" id="ARBA00022840"/>
    </source>
</evidence>
<dbReference type="FunFam" id="1.20.1110.10:FF:000065">
    <property type="entry name" value="Sarcoplasmic/endoplasmic reticulum calcium ATPase 1"/>
    <property type="match status" value="1"/>
</dbReference>
<dbReference type="InterPro" id="IPR059000">
    <property type="entry name" value="ATPase_P-type_domA"/>
</dbReference>
<keyword evidence="8" id="KW-0547">Nucleotide-binding</keyword>
<keyword evidence="10" id="KW-0460">Magnesium</keyword>
<feature type="domain" description="Cation-transporting P-type ATPase N-terminal" evidence="16">
    <location>
        <begin position="7"/>
        <end position="81"/>
    </location>
</feature>
<dbReference type="InterPro" id="IPR023214">
    <property type="entry name" value="HAD_sf"/>
</dbReference>
<dbReference type="Pfam" id="PF00689">
    <property type="entry name" value="Cation_ATPase_C"/>
    <property type="match status" value="1"/>
</dbReference>
<dbReference type="SFLD" id="SFLDF00027">
    <property type="entry name" value="p-type_atpase"/>
    <property type="match status" value="1"/>
</dbReference>
<dbReference type="Pfam" id="PF13246">
    <property type="entry name" value="Cation_ATPase"/>
    <property type="match status" value="1"/>
</dbReference>
<keyword evidence="4" id="KW-1003">Cell membrane</keyword>
<dbReference type="InterPro" id="IPR001757">
    <property type="entry name" value="P_typ_ATPase"/>
</dbReference>
<dbReference type="SFLD" id="SFLDS00003">
    <property type="entry name" value="Haloacid_Dehalogenase"/>
    <property type="match status" value="1"/>
</dbReference>
<dbReference type="InterPro" id="IPR006068">
    <property type="entry name" value="ATPase_P-typ_cation-transptr_C"/>
</dbReference>
<evidence type="ECO:0000256" key="6">
    <source>
        <dbReference type="ARBA" id="ARBA00022692"/>
    </source>
</evidence>
<dbReference type="SMART" id="SM00831">
    <property type="entry name" value="Cation_ATPase_N"/>
    <property type="match status" value="1"/>
</dbReference>
<keyword evidence="11" id="KW-1278">Translocase</keyword>
<feature type="transmembrane region" description="Helical" evidence="15">
    <location>
        <begin position="275"/>
        <end position="301"/>
    </location>
</feature>
<evidence type="ECO:0000256" key="8">
    <source>
        <dbReference type="ARBA" id="ARBA00022741"/>
    </source>
</evidence>
<dbReference type="InterPro" id="IPR018303">
    <property type="entry name" value="ATPase_P-typ_P_site"/>
</dbReference>
<feature type="transmembrane region" description="Helical" evidence="15">
    <location>
        <begin position="85"/>
        <end position="101"/>
    </location>
</feature>
<dbReference type="PANTHER" id="PTHR42861">
    <property type="entry name" value="CALCIUM-TRANSPORTING ATPASE"/>
    <property type="match status" value="1"/>
</dbReference>
<feature type="transmembrane region" description="Helical" evidence="15">
    <location>
        <begin position="886"/>
        <end position="908"/>
    </location>
</feature>
<evidence type="ECO:0000259" key="16">
    <source>
        <dbReference type="SMART" id="SM00831"/>
    </source>
</evidence>
<dbReference type="SUPFAM" id="SSF81665">
    <property type="entry name" value="Calcium ATPase, transmembrane domain M"/>
    <property type="match status" value="1"/>
</dbReference>
<dbReference type="SUPFAM" id="SSF81653">
    <property type="entry name" value="Calcium ATPase, transduction domain A"/>
    <property type="match status" value="1"/>
</dbReference>
<keyword evidence="5" id="KW-0109">Calcium transport</keyword>
<protein>
    <recommendedName>
        <fullName evidence="3">P-type Ca(2+) transporter</fullName>
        <ecNumber evidence="3">7.2.2.10</ecNumber>
    </recommendedName>
</protein>
<dbReference type="FunFam" id="2.70.150.10:FF:000016">
    <property type="entry name" value="Calcium-transporting P-type ATPase putative"/>
    <property type="match status" value="1"/>
</dbReference>
<comment type="catalytic activity">
    <reaction evidence="14">
        <text>Ca(2+)(in) + ATP + H2O = Ca(2+)(out) + ADP + phosphate + H(+)</text>
        <dbReference type="Rhea" id="RHEA:18105"/>
        <dbReference type="ChEBI" id="CHEBI:15377"/>
        <dbReference type="ChEBI" id="CHEBI:15378"/>
        <dbReference type="ChEBI" id="CHEBI:29108"/>
        <dbReference type="ChEBI" id="CHEBI:30616"/>
        <dbReference type="ChEBI" id="CHEBI:43474"/>
        <dbReference type="ChEBI" id="CHEBI:456216"/>
        <dbReference type="EC" id="7.2.2.10"/>
    </reaction>
</comment>
<accession>A0AAT9LAI2</accession>
<keyword evidence="6 15" id="KW-0812">Transmembrane</keyword>
<evidence type="ECO:0000256" key="5">
    <source>
        <dbReference type="ARBA" id="ARBA00022568"/>
    </source>
</evidence>
<keyword evidence="5" id="KW-0406">Ion transport</keyword>
<dbReference type="AlphaFoldDB" id="A0AAT9LAI2"/>
<evidence type="ECO:0000256" key="13">
    <source>
        <dbReference type="ARBA" id="ARBA00023136"/>
    </source>
</evidence>
<dbReference type="Pfam" id="PF00690">
    <property type="entry name" value="Cation_ATPase_N"/>
    <property type="match status" value="1"/>
</dbReference>
<dbReference type="SFLD" id="SFLDG00002">
    <property type="entry name" value="C1.7:_P-type_atpase_like"/>
    <property type="match status" value="1"/>
</dbReference>
<evidence type="ECO:0000256" key="15">
    <source>
        <dbReference type="SAM" id="Phobius"/>
    </source>
</evidence>
<dbReference type="KEGG" id="fcz:IMF26_08785"/>
<evidence type="ECO:0000256" key="10">
    <source>
        <dbReference type="ARBA" id="ARBA00022842"/>
    </source>
</evidence>
<dbReference type="SUPFAM" id="SSF56784">
    <property type="entry name" value="HAD-like"/>
    <property type="match status" value="1"/>
</dbReference>
<keyword evidence="13 15" id="KW-0472">Membrane</keyword>
<evidence type="ECO:0000256" key="11">
    <source>
        <dbReference type="ARBA" id="ARBA00022967"/>
    </source>
</evidence>
<dbReference type="PROSITE" id="PS00154">
    <property type="entry name" value="ATPASE_E1_E2"/>
    <property type="match status" value="1"/>
</dbReference>
<comment type="subcellular location">
    <subcellularLocation>
        <location evidence="1">Cell membrane</location>
        <topology evidence="1">Multi-pass membrane protein</topology>
    </subcellularLocation>
</comment>
<reference evidence="17" key="1">
    <citation type="submission" date="2020-10" db="EMBL/GenBank/DDBJ databases">
        <authorList>
            <person name="Kadnikov V."/>
            <person name="Beletsky A.V."/>
            <person name="Mardanov A.V."/>
            <person name="Karnachuk O.V."/>
            <person name="Ravin N.V."/>
        </authorList>
    </citation>
    <scope>NUCLEOTIDE SEQUENCE</scope>
    <source>
        <strain evidence="17">Bu02</strain>
    </source>
</reference>
<dbReference type="InterPro" id="IPR044492">
    <property type="entry name" value="P_typ_ATPase_HD_dom"/>
</dbReference>
<feature type="transmembrane region" description="Helical" evidence="15">
    <location>
        <begin position="249"/>
        <end position="269"/>
    </location>
</feature>
<feature type="transmembrane region" description="Helical" evidence="15">
    <location>
        <begin position="57"/>
        <end position="79"/>
    </location>
</feature>
<dbReference type="InterPro" id="IPR008250">
    <property type="entry name" value="ATPase_P-typ_transduc_dom_A_sf"/>
</dbReference>
<dbReference type="GO" id="GO:0005388">
    <property type="term" value="F:P-type calcium transporter activity"/>
    <property type="evidence" value="ECO:0007669"/>
    <property type="project" value="UniProtKB-EC"/>
</dbReference>